<dbReference type="SMART" id="SM00283">
    <property type="entry name" value="MA"/>
    <property type="match status" value="1"/>
</dbReference>
<protein>
    <submittedName>
        <fullName evidence="12">Methyl-accepting chemotaxis protein</fullName>
    </submittedName>
</protein>
<comment type="similarity">
    <text evidence="7">Belongs to the methyl-accepting chemotaxis (MCP) protein family.</text>
</comment>
<dbReference type="PANTHER" id="PTHR32089:SF119">
    <property type="entry name" value="METHYL-ACCEPTING CHEMOTAXIS PROTEIN CTPL"/>
    <property type="match status" value="1"/>
</dbReference>
<dbReference type="SMART" id="SM01049">
    <property type="entry name" value="Cache_2"/>
    <property type="match status" value="1"/>
</dbReference>
<dbReference type="SUPFAM" id="SSF58104">
    <property type="entry name" value="Methyl-accepting chemotaxis protein (MCP) signaling domain"/>
    <property type="match status" value="1"/>
</dbReference>
<dbReference type="CDD" id="cd06225">
    <property type="entry name" value="HAMP"/>
    <property type="match status" value="1"/>
</dbReference>
<evidence type="ECO:0000256" key="7">
    <source>
        <dbReference type="ARBA" id="ARBA00029447"/>
    </source>
</evidence>
<feature type="domain" description="Methyl-accepting transducer" evidence="10">
    <location>
        <begin position="273"/>
        <end position="509"/>
    </location>
</feature>
<evidence type="ECO:0000259" key="11">
    <source>
        <dbReference type="PROSITE" id="PS50885"/>
    </source>
</evidence>
<evidence type="ECO:0000256" key="4">
    <source>
        <dbReference type="ARBA" id="ARBA00022989"/>
    </source>
</evidence>
<dbReference type="Pfam" id="PF17200">
    <property type="entry name" value="sCache_2"/>
    <property type="match status" value="1"/>
</dbReference>
<feature type="transmembrane region" description="Helical" evidence="9">
    <location>
        <begin position="14"/>
        <end position="34"/>
    </location>
</feature>
<keyword evidence="3 9" id="KW-0812">Transmembrane</keyword>
<keyword evidence="6 8" id="KW-0807">Transducer</keyword>
<dbReference type="InterPro" id="IPR003660">
    <property type="entry name" value="HAMP_dom"/>
</dbReference>
<gene>
    <name evidence="12" type="ORF">RGE70_10085</name>
</gene>
<evidence type="ECO:0000313" key="12">
    <source>
        <dbReference type="EMBL" id="WOT03701.1"/>
    </source>
</evidence>
<evidence type="ECO:0000256" key="8">
    <source>
        <dbReference type="PROSITE-ProRule" id="PRU00284"/>
    </source>
</evidence>
<feature type="transmembrane region" description="Helical" evidence="9">
    <location>
        <begin position="190"/>
        <end position="212"/>
    </location>
</feature>
<keyword evidence="4 9" id="KW-1133">Transmembrane helix</keyword>
<dbReference type="Pfam" id="PF00015">
    <property type="entry name" value="MCPsignal"/>
    <property type="match status" value="1"/>
</dbReference>
<dbReference type="InterPro" id="IPR004090">
    <property type="entry name" value="Chemotax_Me-accpt_rcpt"/>
</dbReference>
<dbReference type="PRINTS" id="PR00260">
    <property type="entry name" value="CHEMTRNSDUCR"/>
</dbReference>
<reference evidence="12 13" key="1">
    <citation type="submission" date="2023-10" db="EMBL/GenBank/DDBJ databases">
        <title>Complete genome sequence of Shewanella sp. DAU334.</title>
        <authorList>
            <person name="Lee Y.-S."/>
            <person name="Jeong H.-R."/>
            <person name="Hwang E.-J."/>
            <person name="Choi Y.-L."/>
            <person name="Kim G.-D."/>
        </authorList>
    </citation>
    <scope>NUCLEOTIDE SEQUENCE [LARGE SCALE GENOMIC DNA]</scope>
    <source>
        <strain evidence="12 13">DAU334</strain>
    </source>
</reference>
<dbReference type="Pfam" id="PF00672">
    <property type="entry name" value="HAMP"/>
    <property type="match status" value="1"/>
</dbReference>
<comment type="subcellular location">
    <subcellularLocation>
        <location evidence="1">Cell membrane</location>
        <topology evidence="1">Multi-pass membrane protein</topology>
    </subcellularLocation>
</comment>
<evidence type="ECO:0000259" key="10">
    <source>
        <dbReference type="PROSITE" id="PS50111"/>
    </source>
</evidence>
<name>A0ABZ0JVZ0_9GAMM</name>
<accession>A0ABZ0JVZ0</accession>
<proteinExistence type="inferred from homology"/>
<dbReference type="Gene3D" id="3.30.450.20">
    <property type="entry name" value="PAS domain"/>
    <property type="match status" value="1"/>
</dbReference>
<dbReference type="Proteomes" id="UP001529491">
    <property type="component" value="Chromosome"/>
</dbReference>
<keyword evidence="5 9" id="KW-0472">Membrane</keyword>
<evidence type="ECO:0000256" key="3">
    <source>
        <dbReference type="ARBA" id="ARBA00022692"/>
    </source>
</evidence>
<dbReference type="PANTHER" id="PTHR32089">
    <property type="entry name" value="METHYL-ACCEPTING CHEMOTAXIS PROTEIN MCPB"/>
    <property type="match status" value="1"/>
</dbReference>
<dbReference type="InterPro" id="IPR033480">
    <property type="entry name" value="sCache_2"/>
</dbReference>
<feature type="domain" description="HAMP" evidence="11">
    <location>
        <begin position="214"/>
        <end position="268"/>
    </location>
</feature>
<keyword evidence="13" id="KW-1185">Reference proteome</keyword>
<dbReference type="CDD" id="cd11386">
    <property type="entry name" value="MCP_signal"/>
    <property type="match status" value="1"/>
</dbReference>
<sequence>MTALLRQLTILQRLILMLFLAAIGTVVFASFSVNEQYHNLIEQKWQQNDAQLHTVVSVIDAYRKQSTLGKVSQQQAKSNAAKLINQIHFGDDGYFILLDKNKTILAHGENEQAIGHSIDRISQLGGPTTLSEIVTAANSKGMAQGQANFLNPQSQLVETKLLEARTYPAWGWTIITGSYKSDITKVMKAVAVDYLIIMLMISIPIFVFFVVLNLSITSPLKEAIAALHNIANGEGDLTKRLPTKGKDEVAELALAFNVFVKKIADTVSRLQPLGKDLDNDAVLLLDLVEQSNQGVGHLHQETSNVATAINQMLSTTQEMATNTNQAADAASSVKQQAQLSMQKMDDTLGNTQLLVEELKASEQITLELGASSKQIGSILDVIRGIAEQTNLLALNAAIEAARAGTHGRGFAVVADEVRALANRTQESTNEIHKIISEIQTGVSSVISSNERTQHQSEQVQNQAKGVGHSLGEILDLIAHISDMNTQLASATEEQSLVTAEVNRNISSITTLTEASVKSIEINRHAAESLQSISKDSATTLGHFKVS</sequence>
<dbReference type="EMBL" id="CP136522">
    <property type="protein sequence ID" value="WOT03701.1"/>
    <property type="molecule type" value="Genomic_DNA"/>
</dbReference>
<evidence type="ECO:0000256" key="6">
    <source>
        <dbReference type="ARBA" id="ARBA00023224"/>
    </source>
</evidence>
<evidence type="ECO:0000313" key="13">
    <source>
        <dbReference type="Proteomes" id="UP001529491"/>
    </source>
</evidence>
<dbReference type="Gene3D" id="1.10.287.950">
    <property type="entry name" value="Methyl-accepting chemotaxis protein"/>
    <property type="match status" value="1"/>
</dbReference>
<dbReference type="SMART" id="SM00304">
    <property type="entry name" value="HAMP"/>
    <property type="match status" value="1"/>
</dbReference>
<dbReference type="PROSITE" id="PS50885">
    <property type="entry name" value="HAMP"/>
    <property type="match status" value="1"/>
</dbReference>
<dbReference type="RefSeq" id="WP_310471325.1">
    <property type="nucleotide sequence ID" value="NZ_CP136522.1"/>
</dbReference>
<evidence type="ECO:0000256" key="1">
    <source>
        <dbReference type="ARBA" id="ARBA00004651"/>
    </source>
</evidence>
<dbReference type="InterPro" id="IPR004089">
    <property type="entry name" value="MCPsignal_dom"/>
</dbReference>
<evidence type="ECO:0000256" key="2">
    <source>
        <dbReference type="ARBA" id="ARBA00022475"/>
    </source>
</evidence>
<organism evidence="12 13">
    <name type="scientific">Shewanella youngdeokensis</name>
    <dbReference type="NCBI Taxonomy" id="2999068"/>
    <lineage>
        <taxon>Bacteria</taxon>
        <taxon>Pseudomonadati</taxon>
        <taxon>Pseudomonadota</taxon>
        <taxon>Gammaproteobacteria</taxon>
        <taxon>Alteromonadales</taxon>
        <taxon>Shewanellaceae</taxon>
        <taxon>Shewanella</taxon>
    </lineage>
</organism>
<dbReference type="PROSITE" id="PS50111">
    <property type="entry name" value="CHEMOTAXIS_TRANSDUC_2"/>
    <property type="match status" value="1"/>
</dbReference>
<keyword evidence="2" id="KW-1003">Cell membrane</keyword>
<evidence type="ECO:0000256" key="5">
    <source>
        <dbReference type="ARBA" id="ARBA00023136"/>
    </source>
</evidence>
<evidence type="ECO:0000256" key="9">
    <source>
        <dbReference type="SAM" id="Phobius"/>
    </source>
</evidence>